<sequence>MRAWSVLAAAGLALGTAVQAAQSPLVVGYFAGWYKNQTAGVDLTKYTHINVAFGIPQANGSIGFVDDFSLADAVAEIHGSKAKALLSLGGWTGSNQFSTVMKSPEASSRLISAIAGHMSAEGFDGVDIDWEYPGRPGDTCNVVDAANDTPNFLGFLKQLRAALDAKFGAGTKLITMAVSLTPFSVNDTPLTDVSEFAKVTDFINLMIYDVNGVWMDQTGPNAPLFYEDGKATQMSFATAIRAWTKAGWPASKLNVGLPFYGRSVTAAGNMLADPKNQYQNLTKTVPKGDSEDTVQTDVCAGTTGVSGIWMYRHLRDEGVLSGPTTAAAPWVRQWDPITHTPWLFNPTTKQYITYDDVESIKAKVEYAASKGVAGVMVWALYMDHKSELLDVIHTWGTPTSGIAEGAACPTEGQLTCRDPGAITPGYFICVHDKWQAFSCNPSTVCVQSGAKAVYCGWPQN</sequence>
<dbReference type="PANTHER" id="PTHR11177:SF392">
    <property type="entry name" value="HAP41P"/>
    <property type="match status" value="1"/>
</dbReference>
<dbReference type="AlphaFoldDB" id="A0A9W7Y9F7"/>
<dbReference type="SUPFAM" id="SSF54556">
    <property type="entry name" value="Chitinase insertion domain"/>
    <property type="match status" value="1"/>
</dbReference>
<dbReference type="SUPFAM" id="SSF51445">
    <property type="entry name" value="(Trans)glycosidases"/>
    <property type="match status" value="1"/>
</dbReference>
<keyword evidence="9" id="KW-0732">Signal</keyword>
<dbReference type="InterPro" id="IPR017853">
    <property type="entry name" value="GH"/>
</dbReference>
<feature type="chain" id="PRO_5040916274" description="GH18 domain-containing protein" evidence="9">
    <location>
        <begin position="21"/>
        <end position="460"/>
    </location>
</feature>
<feature type="domain" description="GH18" evidence="10">
    <location>
        <begin position="24"/>
        <end position="399"/>
    </location>
</feature>
<dbReference type="Gene3D" id="3.20.20.80">
    <property type="entry name" value="Glycosidases"/>
    <property type="match status" value="1"/>
</dbReference>
<evidence type="ECO:0000259" key="10">
    <source>
        <dbReference type="PROSITE" id="PS51910"/>
    </source>
</evidence>
<evidence type="ECO:0000256" key="5">
    <source>
        <dbReference type="ARBA" id="ARBA00023295"/>
    </source>
</evidence>
<dbReference type="Proteomes" id="UP001143981">
    <property type="component" value="Unassembled WGS sequence"/>
</dbReference>
<dbReference type="InterPro" id="IPR001579">
    <property type="entry name" value="Glyco_hydro_18_chit_AS"/>
</dbReference>
<accession>A0A9W7Y9F7</accession>
<dbReference type="InterPro" id="IPR001223">
    <property type="entry name" value="Glyco_hydro18_cat"/>
</dbReference>
<evidence type="ECO:0000256" key="7">
    <source>
        <dbReference type="RuleBase" id="RU000489"/>
    </source>
</evidence>
<dbReference type="EMBL" id="JANBOI010001031">
    <property type="protein sequence ID" value="KAJ1727634.1"/>
    <property type="molecule type" value="Genomic_DNA"/>
</dbReference>
<keyword evidence="12" id="KW-1185">Reference proteome</keyword>
<dbReference type="GO" id="GO:0006032">
    <property type="term" value="P:chitin catabolic process"/>
    <property type="evidence" value="ECO:0007669"/>
    <property type="project" value="UniProtKB-KW"/>
</dbReference>
<keyword evidence="2 7" id="KW-0378">Hydrolase</keyword>
<evidence type="ECO:0000313" key="12">
    <source>
        <dbReference type="Proteomes" id="UP001143981"/>
    </source>
</evidence>
<dbReference type="OrthoDB" id="76388at2759"/>
<comment type="caution">
    <text evidence="11">The sequence shown here is derived from an EMBL/GenBank/DDBJ whole genome shotgun (WGS) entry which is preliminary data.</text>
</comment>
<dbReference type="Gene3D" id="3.10.50.10">
    <property type="match status" value="1"/>
</dbReference>
<dbReference type="PROSITE" id="PS51910">
    <property type="entry name" value="GH18_2"/>
    <property type="match status" value="1"/>
</dbReference>
<keyword evidence="5 7" id="KW-0326">Glycosidase</keyword>
<evidence type="ECO:0000256" key="8">
    <source>
        <dbReference type="RuleBase" id="RU004453"/>
    </source>
</evidence>
<protein>
    <recommendedName>
        <fullName evidence="10">GH18 domain-containing protein</fullName>
    </recommendedName>
</protein>
<dbReference type="InterPro" id="IPR050314">
    <property type="entry name" value="Glycosyl_Hydrlase_18"/>
</dbReference>
<gene>
    <name evidence="11" type="ORF">LPJ61_004469</name>
</gene>
<dbReference type="PANTHER" id="PTHR11177">
    <property type="entry name" value="CHITINASE"/>
    <property type="match status" value="1"/>
</dbReference>
<proteinExistence type="inferred from homology"/>
<feature type="signal peptide" evidence="9">
    <location>
        <begin position="1"/>
        <end position="20"/>
    </location>
</feature>
<dbReference type="GO" id="GO:0008843">
    <property type="term" value="F:endochitinase activity"/>
    <property type="evidence" value="ECO:0007669"/>
    <property type="project" value="UniProtKB-EC"/>
</dbReference>
<dbReference type="PROSITE" id="PS01095">
    <property type="entry name" value="GH18_1"/>
    <property type="match status" value="1"/>
</dbReference>
<reference evidence="11" key="1">
    <citation type="submission" date="2022-07" db="EMBL/GenBank/DDBJ databases">
        <title>Phylogenomic reconstructions and comparative analyses of Kickxellomycotina fungi.</title>
        <authorList>
            <person name="Reynolds N.K."/>
            <person name="Stajich J.E."/>
            <person name="Barry K."/>
            <person name="Grigoriev I.V."/>
            <person name="Crous P."/>
            <person name="Smith M.E."/>
        </authorList>
    </citation>
    <scope>NUCLEOTIDE SEQUENCE</scope>
    <source>
        <strain evidence="11">BCRC 34381</strain>
    </source>
</reference>
<evidence type="ECO:0000256" key="1">
    <source>
        <dbReference type="ARBA" id="ARBA00000822"/>
    </source>
</evidence>
<organism evidence="11 12">
    <name type="scientific">Coemansia biformis</name>
    <dbReference type="NCBI Taxonomy" id="1286918"/>
    <lineage>
        <taxon>Eukaryota</taxon>
        <taxon>Fungi</taxon>
        <taxon>Fungi incertae sedis</taxon>
        <taxon>Zoopagomycota</taxon>
        <taxon>Kickxellomycotina</taxon>
        <taxon>Kickxellomycetes</taxon>
        <taxon>Kickxellales</taxon>
        <taxon>Kickxellaceae</taxon>
        <taxon>Coemansia</taxon>
    </lineage>
</organism>
<keyword evidence="4" id="KW-0119">Carbohydrate metabolism</keyword>
<dbReference type="GO" id="GO:0005576">
    <property type="term" value="C:extracellular region"/>
    <property type="evidence" value="ECO:0007669"/>
    <property type="project" value="TreeGrafter"/>
</dbReference>
<evidence type="ECO:0000256" key="6">
    <source>
        <dbReference type="ARBA" id="ARBA00023326"/>
    </source>
</evidence>
<dbReference type="Pfam" id="PF00704">
    <property type="entry name" value="Glyco_hydro_18"/>
    <property type="match status" value="1"/>
</dbReference>
<dbReference type="InterPro" id="IPR011583">
    <property type="entry name" value="Chitinase_II/V-like_cat"/>
</dbReference>
<dbReference type="GO" id="GO:0000272">
    <property type="term" value="P:polysaccharide catabolic process"/>
    <property type="evidence" value="ECO:0007669"/>
    <property type="project" value="UniProtKB-KW"/>
</dbReference>
<evidence type="ECO:0000256" key="4">
    <source>
        <dbReference type="ARBA" id="ARBA00023277"/>
    </source>
</evidence>
<keyword evidence="3" id="KW-0146">Chitin degradation</keyword>
<evidence type="ECO:0000256" key="3">
    <source>
        <dbReference type="ARBA" id="ARBA00023024"/>
    </source>
</evidence>
<evidence type="ECO:0000256" key="9">
    <source>
        <dbReference type="SAM" id="SignalP"/>
    </source>
</evidence>
<evidence type="ECO:0000313" key="11">
    <source>
        <dbReference type="EMBL" id="KAJ1727634.1"/>
    </source>
</evidence>
<comment type="similarity">
    <text evidence="8">Belongs to the glycosyl hydrolase 18 family.</text>
</comment>
<dbReference type="GO" id="GO:0008061">
    <property type="term" value="F:chitin binding"/>
    <property type="evidence" value="ECO:0007669"/>
    <property type="project" value="InterPro"/>
</dbReference>
<keyword evidence="6" id="KW-0624">Polysaccharide degradation</keyword>
<dbReference type="InterPro" id="IPR029070">
    <property type="entry name" value="Chitinase_insertion_sf"/>
</dbReference>
<evidence type="ECO:0000256" key="2">
    <source>
        <dbReference type="ARBA" id="ARBA00022801"/>
    </source>
</evidence>
<dbReference type="SMART" id="SM00636">
    <property type="entry name" value="Glyco_18"/>
    <property type="match status" value="1"/>
</dbReference>
<comment type="catalytic activity">
    <reaction evidence="1">
        <text>Random endo-hydrolysis of N-acetyl-beta-D-glucosaminide (1-&gt;4)-beta-linkages in chitin and chitodextrins.</text>
        <dbReference type="EC" id="3.2.1.14"/>
    </reaction>
</comment>
<name>A0A9W7Y9F7_9FUNG</name>